<dbReference type="NCBIfam" id="NF041216">
    <property type="entry name" value="CU044_2847_fam"/>
    <property type="match status" value="1"/>
</dbReference>
<gene>
    <name evidence="2" type="ORF">HDA32_003708</name>
</gene>
<proteinExistence type="predicted"/>
<dbReference type="AlphaFoldDB" id="A0A852TXB8"/>
<organism evidence="2 3">
    <name type="scientific">Spinactinospora alkalitolerans</name>
    <dbReference type="NCBI Taxonomy" id="687207"/>
    <lineage>
        <taxon>Bacteria</taxon>
        <taxon>Bacillati</taxon>
        <taxon>Actinomycetota</taxon>
        <taxon>Actinomycetes</taxon>
        <taxon>Streptosporangiales</taxon>
        <taxon>Nocardiopsidaceae</taxon>
        <taxon>Spinactinospora</taxon>
    </lineage>
</organism>
<comment type="caution">
    <text evidence="2">The sequence shown here is derived from an EMBL/GenBank/DDBJ whole genome shotgun (WGS) entry which is preliminary data.</text>
</comment>
<protein>
    <recommendedName>
        <fullName evidence="1">Trypsin-co-occurring domain-containing protein</fullName>
    </recommendedName>
</protein>
<accession>A0A852TXB8</accession>
<keyword evidence="3" id="KW-1185">Reference proteome</keyword>
<evidence type="ECO:0000313" key="3">
    <source>
        <dbReference type="Proteomes" id="UP000589036"/>
    </source>
</evidence>
<evidence type="ECO:0000259" key="1">
    <source>
        <dbReference type="Pfam" id="PF19493"/>
    </source>
</evidence>
<dbReference type="EMBL" id="JACCCC010000001">
    <property type="protein sequence ID" value="NYE48588.1"/>
    <property type="molecule type" value="Genomic_DNA"/>
</dbReference>
<reference evidence="2 3" key="1">
    <citation type="submission" date="2020-07" db="EMBL/GenBank/DDBJ databases">
        <title>Sequencing the genomes of 1000 actinobacteria strains.</title>
        <authorList>
            <person name="Klenk H.-P."/>
        </authorList>
    </citation>
    <scope>NUCLEOTIDE SEQUENCE [LARGE SCALE GENOMIC DNA]</scope>
    <source>
        <strain evidence="2 3">CXB654</strain>
    </source>
</reference>
<dbReference type="InterPro" id="IPR045794">
    <property type="entry name" value="Trypco1"/>
</dbReference>
<dbReference type="Pfam" id="PF19493">
    <property type="entry name" value="Trypco1"/>
    <property type="match status" value="1"/>
</dbReference>
<evidence type="ECO:0000313" key="2">
    <source>
        <dbReference type="EMBL" id="NYE48588.1"/>
    </source>
</evidence>
<dbReference type="RefSeq" id="WP_179644347.1">
    <property type="nucleotide sequence ID" value="NZ_BAAAYY010000036.1"/>
</dbReference>
<dbReference type="Proteomes" id="UP000589036">
    <property type="component" value="Unassembled WGS sequence"/>
</dbReference>
<feature type="domain" description="Trypsin-co-occurring" evidence="1">
    <location>
        <begin position="7"/>
        <end position="103"/>
    </location>
</feature>
<sequence>MAELIRFTTEDGGEILVTAPEAEPGLVDAGAGAVISDATVTFEQALERVRHVSTAALRKLRKMPIGPDEITVQMGIVLSAEAGAIIAKSSVEGNLSIELTWRRPDPSDPETTENR</sequence>
<name>A0A852TXB8_9ACTN</name>